<feature type="signal peptide" evidence="3">
    <location>
        <begin position="1"/>
        <end position="17"/>
    </location>
</feature>
<dbReference type="InParanoid" id="A0A068VDV9"/>
<comment type="pathway">
    <text evidence="2">Protein modification; protein ubiquitination.</text>
</comment>
<dbReference type="Proteomes" id="UP000295252">
    <property type="component" value="Unassembled WGS sequence"/>
</dbReference>
<dbReference type="PROSITE" id="PS50097">
    <property type="entry name" value="BTB"/>
    <property type="match status" value="1"/>
</dbReference>
<name>A0A068VDV9_COFCA</name>
<feature type="chain" id="PRO_5001658534" evidence="3">
    <location>
        <begin position="18"/>
        <end position="138"/>
    </location>
</feature>
<dbReference type="PhylomeDB" id="A0A068VDV9"/>
<dbReference type="CDD" id="cd18186">
    <property type="entry name" value="BTB_POZ_ZBTB_KLHL-like"/>
    <property type="match status" value="1"/>
</dbReference>
<feature type="domain" description="BTB" evidence="4">
    <location>
        <begin position="51"/>
        <end position="121"/>
    </location>
</feature>
<evidence type="ECO:0000256" key="1">
    <source>
        <dbReference type="ARBA" id="ARBA00002668"/>
    </source>
</evidence>
<sequence>MKCLIFVLFTYQGLANALKFMEQLKEMEDECNEKLKFLSGCVAAFKEQIHADIFIKPGTDEPSLPAHRALLAARSIILKHMLDSDQCKAPPNGTITFRELNHAELKSLLEFLYSGDLPKDKSPRLTVQITRAILDGQN</sequence>
<dbReference type="Gramene" id="CDP18709">
    <property type="protein sequence ID" value="CDP18709"/>
    <property type="gene ID" value="GSCOC_T00007673001"/>
</dbReference>
<evidence type="ECO:0000259" key="4">
    <source>
        <dbReference type="PROSITE" id="PS50097"/>
    </source>
</evidence>
<proteinExistence type="predicted"/>
<dbReference type="PANTHER" id="PTHR47274:SF1">
    <property type="entry name" value="BTB_POZ DOMAIN CONTAINING PROTEIN, EXPRESSED"/>
    <property type="match status" value="1"/>
</dbReference>
<dbReference type="InterPro" id="IPR011333">
    <property type="entry name" value="SKP1/BTB/POZ_sf"/>
</dbReference>
<dbReference type="InterPro" id="IPR000210">
    <property type="entry name" value="BTB/POZ_dom"/>
</dbReference>
<accession>A0A068VDV9</accession>
<comment type="function">
    <text evidence="1">May act as a substrate-specific adapter of an E3 ubiquitin-protein ligase complex (CUL3-RBX1-BTB) which mediates the ubiquitination and subsequent proteasomal degradation of target proteins.</text>
</comment>
<dbReference type="OrthoDB" id="6359943at2759"/>
<keyword evidence="3" id="KW-0732">Signal</keyword>
<reference evidence="6" key="1">
    <citation type="journal article" date="2014" name="Science">
        <title>The coffee genome provides insight into the convergent evolution of caffeine biosynthesis.</title>
        <authorList>
            <person name="Denoeud F."/>
            <person name="Carretero-Paulet L."/>
            <person name="Dereeper A."/>
            <person name="Droc G."/>
            <person name="Guyot R."/>
            <person name="Pietrella M."/>
            <person name="Zheng C."/>
            <person name="Alberti A."/>
            <person name="Anthony F."/>
            <person name="Aprea G."/>
            <person name="Aury J.M."/>
            <person name="Bento P."/>
            <person name="Bernard M."/>
            <person name="Bocs S."/>
            <person name="Campa C."/>
            <person name="Cenci A."/>
            <person name="Combes M.C."/>
            <person name="Crouzillat D."/>
            <person name="Da Silva C."/>
            <person name="Daddiego L."/>
            <person name="De Bellis F."/>
            <person name="Dussert S."/>
            <person name="Garsmeur O."/>
            <person name="Gayraud T."/>
            <person name="Guignon V."/>
            <person name="Jahn K."/>
            <person name="Jamilloux V."/>
            <person name="Joet T."/>
            <person name="Labadie K."/>
            <person name="Lan T."/>
            <person name="Leclercq J."/>
            <person name="Lepelley M."/>
            <person name="Leroy T."/>
            <person name="Li L.T."/>
            <person name="Librado P."/>
            <person name="Lopez L."/>
            <person name="Munoz A."/>
            <person name="Noel B."/>
            <person name="Pallavicini A."/>
            <person name="Perrotta G."/>
            <person name="Poncet V."/>
            <person name="Pot D."/>
            <person name="Priyono X."/>
            <person name="Rigoreau M."/>
            <person name="Rouard M."/>
            <person name="Rozas J."/>
            <person name="Tranchant-Dubreuil C."/>
            <person name="VanBuren R."/>
            <person name="Zhang Q."/>
            <person name="Andrade A.C."/>
            <person name="Argout X."/>
            <person name="Bertrand B."/>
            <person name="de Kochko A."/>
            <person name="Graziosi G."/>
            <person name="Henry R.J."/>
            <person name="Jayarama X."/>
            <person name="Ming R."/>
            <person name="Nagai C."/>
            <person name="Rounsley S."/>
            <person name="Sankoff D."/>
            <person name="Giuliano G."/>
            <person name="Albert V.A."/>
            <person name="Wincker P."/>
            <person name="Lashermes P."/>
        </authorList>
    </citation>
    <scope>NUCLEOTIDE SEQUENCE [LARGE SCALE GENOMIC DNA]</scope>
    <source>
        <strain evidence="6">cv. DH200-94</strain>
    </source>
</reference>
<evidence type="ECO:0000313" key="6">
    <source>
        <dbReference type="Proteomes" id="UP000295252"/>
    </source>
</evidence>
<evidence type="ECO:0000256" key="3">
    <source>
        <dbReference type="SAM" id="SignalP"/>
    </source>
</evidence>
<dbReference type="Gene3D" id="3.30.710.10">
    <property type="entry name" value="Potassium Channel Kv1.1, Chain A"/>
    <property type="match status" value="1"/>
</dbReference>
<dbReference type="EMBL" id="HG739357">
    <property type="protein sequence ID" value="CDP18709.1"/>
    <property type="molecule type" value="Genomic_DNA"/>
</dbReference>
<gene>
    <name evidence="5" type="ORF">GSCOC_T00007673001</name>
</gene>
<evidence type="ECO:0000313" key="5">
    <source>
        <dbReference type="EMBL" id="CDP18709.1"/>
    </source>
</evidence>
<dbReference type="STRING" id="49390.A0A068VDV9"/>
<keyword evidence="6" id="KW-1185">Reference proteome</keyword>
<dbReference type="Pfam" id="PF00651">
    <property type="entry name" value="BTB"/>
    <property type="match status" value="1"/>
</dbReference>
<dbReference type="SUPFAM" id="SSF54695">
    <property type="entry name" value="POZ domain"/>
    <property type="match status" value="1"/>
</dbReference>
<dbReference type="AlphaFoldDB" id="A0A068VDV9"/>
<dbReference type="InterPro" id="IPR044784">
    <property type="entry name" value="At1g01640-like"/>
</dbReference>
<dbReference type="PANTHER" id="PTHR47274">
    <property type="entry name" value="BTB/POZ DOMAIN CONTAINING PROTEIN, EXPRESSED-RELATED"/>
    <property type="match status" value="1"/>
</dbReference>
<protein>
    <submittedName>
        <fullName evidence="5">DH200=94 genomic scaffold, scaffold_273</fullName>
    </submittedName>
</protein>
<organism evidence="5 6">
    <name type="scientific">Coffea canephora</name>
    <name type="common">Robusta coffee</name>
    <dbReference type="NCBI Taxonomy" id="49390"/>
    <lineage>
        <taxon>Eukaryota</taxon>
        <taxon>Viridiplantae</taxon>
        <taxon>Streptophyta</taxon>
        <taxon>Embryophyta</taxon>
        <taxon>Tracheophyta</taxon>
        <taxon>Spermatophyta</taxon>
        <taxon>Magnoliopsida</taxon>
        <taxon>eudicotyledons</taxon>
        <taxon>Gunneridae</taxon>
        <taxon>Pentapetalae</taxon>
        <taxon>asterids</taxon>
        <taxon>lamiids</taxon>
        <taxon>Gentianales</taxon>
        <taxon>Rubiaceae</taxon>
        <taxon>Ixoroideae</taxon>
        <taxon>Gardenieae complex</taxon>
        <taxon>Bertiereae - Coffeeae clade</taxon>
        <taxon>Coffeeae</taxon>
        <taxon>Coffea</taxon>
    </lineage>
</organism>
<evidence type="ECO:0000256" key="2">
    <source>
        <dbReference type="ARBA" id="ARBA00004906"/>
    </source>
</evidence>